<organism evidence="2 3">
    <name type="scientific">Fluviicola chungangensis</name>
    <dbReference type="NCBI Taxonomy" id="2597671"/>
    <lineage>
        <taxon>Bacteria</taxon>
        <taxon>Pseudomonadati</taxon>
        <taxon>Bacteroidota</taxon>
        <taxon>Flavobacteriia</taxon>
        <taxon>Flavobacteriales</taxon>
        <taxon>Crocinitomicaceae</taxon>
        <taxon>Fluviicola</taxon>
    </lineage>
</organism>
<dbReference type="PANTHER" id="PTHR30327:SF1">
    <property type="entry name" value="UPF0301 PROTEIN YQGE"/>
    <property type="match status" value="1"/>
</dbReference>
<accession>A0A556N679</accession>
<dbReference type="Gene3D" id="3.40.1740.10">
    <property type="entry name" value="VC0467-like"/>
    <property type="match status" value="1"/>
</dbReference>
<evidence type="ECO:0000313" key="3">
    <source>
        <dbReference type="Proteomes" id="UP000316008"/>
    </source>
</evidence>
<keyword evidence="3" id="KW-1185">Reference proteome</keyword>
<dbReference type="SUPFAM" id="SSF143456">
    <property type="entry name" value="VC0467-like"/>
    <property type="match status" value="1"/>
</dbReference>
<evidence type="ECO:0000256" key="1">
    <source>
        <dbReference type="ARBA" id="ARBA00009600"/>
    </source>
</evidence>
<gene>
    <name evidence="2" type="ORF">FO442_00480</name>
</gene>
<sequence>MIPLQINKQPNPAKGDLLLSEPFLMDSNFSRAVILLCEHHEEGSFGLILNNTLEMEINSVVADFPEARIPVGFGGPVERNQLFYMHQNKAIEGCVQIGKNVYLGGDYAEIKKQISRNEMTPENLRFFIGYTGWGAGQLQKEIDHLSWVVMKAPDDLNIFQAFDDDLWRDLLARLGGKYKLMADYPVNPADN</sequence>
<dbReference type="Pfam" id="PF02622">
    <property type="entry name" value="DUF179"/>
    <property type="match status" value="1"/>
</dbReference>
<dbReference type="AlphaFoldDB" id="A0A556N679"/>
<comment type="caution">
    <text evidence="2">The sequence shown here is derived from an EMBL/GenBank/DDBJ whole genome shotgun (WGS) entry which is preliminary data.</text>
</comment>
<name>A0A556N679_9FLAO</name>
<dbReference type="RefSeq" id="WP_144331171.1">
    <property type="nucleotide sequence ID" value="NZ_VLPL01000001.1"/>
</dbReference>
<protein>
    <submittedName>
        <fullName evidence="2">YqgE/AlgH family protein</fullName>
    </submittedName>
</protein>
<dbReference type="OrthoDB" id="9807486at2"/>
<dbReference type="Proteomes" id="UP000316008">
    <property type="component" value="Unassembled WGS sequence"/>
</dbReference>
<dbReference type="EMBL" id="VLPL01000001">
    <property type="protein sequence ID" value="TSJ47635.1"/>
    <property type="molecule type" value="Genomic_DNA"/>
</dbReference>
<comment type="similarity">
    <text evidence="1">Belongs to the UPF0301 (AlgH) family.</text>
</comment>
<evidence type="ECO:0000313" key="2">
    <source>
        <dbReference type="EMBL" id="TSJ47635.1"/>
    </source>
</evidence>
<dbReference type="GO" id="GO:0005829">
    <property type="term" value="C:cytosol"/>
    <property type="evidence" value="ECO:0007669"/>
    <property type="project" value="TreeGrafter"/>
</dbReference>
<dbReference type="InterPro" id="IPR003774">
    <property type="entry name" value="AlgH-like"/>
</dbReference>
<proteinExistence type="inferred from homology"/>
<reference evidence="2 3" key="1">
    <citation type="submission" date="2019-07" db="EMBL/GenBank/DDBJ databases">
        <authorList>
            <person name="Huq M.A."/>
        </authorList>
    </citation>
    <scope>NUCLEOTIDE SEQUENCE [LARGE SCALE GENOMIC DNA]</scope>
    <source>
        <strain evidence="2 3">MAH-3</strain>
    </source>
</reference>
<dbReference type="PANTHER" id="PTHR30327">
    <property type="entry name" value="UNCHARACTERIZED PROTEIN YQGE"/>
    <property type="match status" value="1"/>
</dbReference>